<comment type="caution">
    <text evidence="1">The sequence shown here is derived from an EMBL/GenBank/DDBJ whole genome shotgun (WGS) entry which is preliminary data.</text>
</comment>
<feature type="non-terminal residue" evidence="1">
    <location>
        <position position="233"/>
    </location>
</feature>
<sequence>MNEEQKSCDIFKFPFERNNYYYGKLMTQREYFAEQSYFNKKRWLINRLVNGWGVVCGLEVKSVLKDSNDPSQGYELRVTPGIAIDCCGREITVYEEQVVDLDPDINPGVICLEHFECETEPVHIPFIECEQKDKFEFNRIRDSFQIVIKDPGEVNMERPSGENCPLLEDQLASLDGYVCEKLMAGCPECSEQPCLVLAEITIENNSREIIIDECSKRRLVYNNSLLYDLIHCF</sequence>
<reference evidence="1" key="1">
    <citation type="submission" date="2018-09" db="EMBL/GenBank/DDBJ databases">
        <title>A genomic encyclopedia of anaerobic methanotrophic archaea.</title>
        <authorList>
            <person name="Skennerton C.T."/>
            <person name="Chadwick G.L."/>
            <person name="Laso-Perez R."/>
            <person name="Leu A.O."/>
            <person name="Speth D.R."/>
            <person name="Yu H."/>
            <person name="Morgan-Lang C."/>
            <person name="Hatzenpichler R."/>
            <person name="Goudeau D."/>
            <person name="Malmstrom R."/>
            <person name="Woyke T."/>
            <person name="Hallam S."/>
            <person name="Tyson G.W."/>
            <person name="Wegener G."/>
            <person name="Boetius A."/>
            <person name="Orphan V.J."/>
        </authorList>
    </citation>
    <scope>NUCLEOTIDE SEQUENCE</scope>
    <source>
        <strain evidence="1">CONS3730D10UFb2</strain>
    </source>
</reference>
<evidence type="ECO:0000313" key="1">
    <source>
        <dbReference type="EMBL" id="TKY91199.1"/>
    </source>
</evidence>
<protein>
    <submittedName>
        <fullName evidence="1">Uncharacterized protein</fullName>
    </submittedName>
</protein>
<evidence type="ECO:0000313" key="2">
    <source>
        <dbReference type="Proteomes" id="UP000315423"/>
    </source>
</evidence>
<organism evidence="1 2">
    <name type="scientific">Candidatus Methanomarinus sp</name>
    <dbReference type="NCBI Taxonomy" id="3386244"/>
    <lineage>
        <taxon>Archaea</taxon>
        <taxon>Methanobacteriati</taxon>
        <taxon>Methanobacteriota</taxon>
        <taxon>Stenosarchaea group</taxon>
        <taxon>Methanomicrobia</taxon>
        <taxon>Methanosarcinales</taxon>
        <taxon>ANME-2 cluster</taxon>
        <taxon>Candidatus Methanocomedenaceae</taxon>
        <taxon>Candidatus Methanomarinus</taxon>
    </lineage>
</organism>
<dbReference type="Proteomes" id="UP000315423">
    <property type="component" value="Unassembled WGS sequence"/>
</dbReference>
<proteinExistence type="predicted"/>
<name>A0AC61S968_9EURY</name>
<dbReference type="EMBL" id="QYBA01000242">
    <property type="protein sequence ID" value="TKY91199.1"/>
    <property type="molecule type" value="Genomic_DNA"/>
</dbReference>
<accession>A0AC61S968</accession>
<gene>
    <name evidence="1" type="ORF">C5S46_07095</name>
</gene>